<comment type="subcellular location">
    <subcellularLocation>
        <location evidence="1">Membrane</location>
        <topology evidence="1">Multi-pass membrane protein</topology>
    </subcellularLocation>
</comment>
<organism evidence="7">
    <name type="scientific">Salvia splendens</name>
    <name type="common">Scarlet sage</name>
    <dbReference type="NCBI Taxonomy" id="180675"/>
    <lineage>
        <taxon>Eukaryota</taxon>
        <taxon>Viridiplantae</taxon>
        <taxon>Streptophyta</taxon>
        <taxon>Embryophyta</taxon>
        <taxon>Tracheophyta</taxon>
        <taxon>Spermatophyta</taxon>
        <taxon>Magnoliopsida</taxon>
        <taxon>eudicotyledons</taxon>
        <taxon>Gunneridae</taxon>
        <taxon>Pentapetalae</taxon>
        <taxon>asterids</taxon>
        <taxon>lamiids</taxon>
        <taxon>Lamiales</taxon>
        <taxon>Lamiaceae</taxon>
        <taxon>Nepetoideae</taxon>
        <taxon>Mentheae</taxon>
        <taxon>Salviinae</taxon>
        <taxon>Salvia</taxon>
        <taxon>Salvia subgen. Calosphace</taxon>
        <taxon>core Calosphace</taxon>
    </lineage>
</organism>
<dbReference type="EMBL" id="PNBA02000013">
    <property type="protein sequence ID" value="KAG6402545.1"/>
    <property type="molecule type" value="Genomic_DNA"/>
</dbReference>
<protein>
    <submittedName>
        <fullName evidence="7">Uncharacterized protein</fullName>
    </submittedName>
</protein>
<dbReference type="Proteomes" id="UP000298416">
    <property type="component" value="Unassembled WGS sequence"/>
</dbReference>
<comment type="similarity">
    <text evidence="6">Belongs to the major facilitator superfamily. Phosphate:H(+) symporter (TC 2.A.1.9) family.</text>
</comment>
<evidence type="ECO:0000313" key="7">
    <source>
        <dbReference type="EMBL" id="KAG6402545.1"/>
    </source>
</evidence>
<dbReference type="GO" id="GO:0022857">
    <property type="term" value="F:transmembrane transporter activity"/>
    <property type="evidence" value="ECO:0007669"/>
    <property type="project" value="InterPro"/>
</dbReference>
<name>A0A8X8WYA9_SALSN</name>
<keyword evidence="3" id="KW-0812">Transmembrane</keyword>
<dbReference type="PANTHER" id="PTHR11654">
    <property type="entry name" value="OLIGOPEPTIDE TRANSPORTER-RELATED"/>
    <property type="match status" value="1"/>
</dbReference>
<dbReference type="InterPro" id="IPR036259">
    <property type="entry name" value="MFS_trans_sf"/>
</dbReference>
<evidence type="ECO:0000256" key="5">
    <source>
        <dbReference type="ARBA" id="ARBA00023136"/>
    </source>
</evidence>
<accession>A0A8X8WYA9</accession>
<comment type="caution">
    <text evidence="7">The sequence shown here is derived from an EMBL/GenBank/DDBJ whole genome shotgun (WGS) entry which is preliminary data.</text>
</comment>
<reference evidence="7" key="2">
    <citation type="submission" date="2020-08" db="EMBL/GenBank/DDBJ databases">
        <title>Plant Genome Project.</title>
        <authorList>
            <person name="Zhang R.-G."/>
        </authorList>
    </citation>
    <scope>NUCLEOTIDE SEQUENCE</scope>
    <source>
        <strain evidence="7">Huo1</strain>
        <tissue evidence="7">Leaf</tissue>
    </source>
</reference>
<keyword evidence="8" id="KW-1185">Reference proteome</keyword>
<keyword evidence="4" id="KW-1133">Transmembrane helix</keyword>
<keyword evidence="5" id="KW-0472">Membrane</keyword>
<evidence type="ECO:0000256" key="6">
    <source>
        <dbReference type="ARBA" id="ARBA00044504"/>
    </source>
</evidence>
<evidence type="ECO:0000256" key="1">
    <source>
        <dbReference type="ARBA" id="ARBA00004141"/>
    </source>
</evidence>
<evidence type="ECO:0000313" key="8">
    <source>
        <dbReference type="Proteomes" id="UP000298416"/>
    </source>
</evidence>
<dbReference type="GO" id="GO:0016020">
    <property type="term" value="C:membrane"/>
    <property type="evidence" value="ECO:0007669"/>
    <property type="project" value="UniProtKB-SubCell"/>
</dbReference>
<reference evidence="7" key="1">
    <citation type="submission" date="2018-01" db="EMBL/GenBank/DDBJ databases">
        <authorList>
            <person name="Mao J.F."/>
        </authorList>
    </citation>
    <scope>NUCLEOTIDE SEQUENCE</scope>
    <source>
        <strain evidence="7">Huo1</strain>
        <tissue evidence="7">Leaf</tissue>
    </source>
</reference>
<evidence type="ECO:0000256" key="2">
    <source>
        <dbReference type="ARBA" id="ARBA00005982"/>
    </source>
</evidence>
<evidence type="ECO:0000256" key="3">
    <source>
        <dbReference type="ARBA" id="ARBA00022692"/>
    </source>
</evidence>
<dbReference type="InterPro" id="IPR000109">
    <property type="entry name" value="POT_fam"/>
</dbReference>
<evidence type="ECO:0000256" key="4">
    <source>
        <dbReference type="ARBA" id="ARBA00022989"/>
    </source>
</evidence>
<gene>
    <name evidence="7" type="ORF">SASPL_134741</name>
</gene>
<dbReference type="Gene3D" id="1.20.1250.20">
    <property type="entry name" value="MFS general substrate transporter like domains"/>
    <property type="match status" value="1"/>
</dbReference>
<dbReference type="AlphaFoldDB" id="A0A8X8WYA9"/>
<comment type="similarity">
    <text evidence="2">Belongs to the major facilitator superfamily. Proton-dependent oligopeptide transporter (POT/PTR) (TC 2.A.17) family.</text>
</comment>
<dbReference type="Pfam" id="PF00854">
    <property type="entry name" value="PTR2"/>
    <property type="match status" value="1"/>
</dbReference>
<proteinExistence type="inferred from homology"/>
<sequence length="315" mass="34741">MYKKPKPKAERSPITNFARVIVAAAYKITQPFPKDDDTRLHRVVGEEIQSLSPTCILGCLHKAAIVMPGEIRRSGSWKLCSVSEVESDKALICLAPIMCCFIMCGVVHSTGNTYFLEQASHMKLNIGKWKPPLQLMLLISAFFKSSIVYLVKVSAPAKSGDIFTVYSVVCCAVAAGVEKRRIKVLRKHNLLDLPDDGKVPMSAWWLTFQFGLAGMMEPFSEWGFAALLEELAPKSIKRYHDCLVEGVSGFGFLCTALSVYVVGKVSEAGGRQELVSVHVEPESSGSLLLGVDSSVWSQCICIPHRHILHLREQSV</sequence>